<dbReference type="EMBL" id="BPQB01000010">
    <property type="protein sequence ID" value="GJE88834.1"/>
    <property type="molecule type" value="Genomic_DNA"/>
</dbReference>
<evidence type="ECO:0000313" key="2">
    <source>
        <dbReference type="Proteomes" id="UP000703269"/>
    </source>
</evidence>
<protein>
    <submittedName>
        <fullName evidence="1">Uncharacterized protein</fullName>
    </submittedName>
</protein>
<dbReference type="Proteomes" id="UP000703269">
    <property type="component" value="Unassembled WGS sequence"/>
</dbReference>
<proteinExistence type="predicted"/>
<keyword evidence="2" id="KW-1185">Reference proteome</keyword>
<reference evidence="1 2" key="1">
    <citation type="submission" date="2021-08" db="EMBL/GenBank/DDBJ databases">
        <title>Draft Genome Sequence of Phanerochaete sordida strain YK-624.</title>
        <authorList>
            <person name="Mori T."/>
            <person name="Dohra H."/>
            <person name="Suzuki T."/>
            <person name="Kawagishi H."/>
            <person name="Hirai H."/>
        </authorList>
    </citation>
    <scope>NUCLEOTIDE SEQUENCE [LARGE SCALE GENOMIC DNA]</scope>
    <source>
        <strain evidence="1 2">YK-624</strain>
    </source>
</reference>
<comment type="caution">
    <text evidence="1">The sequence shown here is derived from an EMBL/GenBank/DDBJ whole genome shotgun (WGS) entry which is preliminary data.</text>
</comment>
<gene>
    <name evidence="1" type="ORF">PsYK624_049210</name>
</gene>
<evidence type="ECO:0000313" key="1">
    <source>
        <dbReference type="EMBL" id="GJE88834.1"/>
    </source>
</evidence>
<dbReference type="AlphaFoldDB" id="A0A9P3G7F5"/>
<name>A0A9P3G7F5_9APHY</name>
<accession>A0A9P3G7F5</accession>
<organism evidence="1 2">
    <name type="scientific">Phanerochaete sordida</name>
    <dbReference type="NCBI Taxonomy" id="48140"/>
    <lineage>
        <taxon>Eukaryota</taxon>
        <taxon>Fungi</taxon>
        <taxon>Dikarya</taxon>
        <taxon>Basidiomycota</taxon>
        <taxon>Agaricomycotina</taxon>
        <taxon>Agaricomycetes</taxon>
        <taxon>Polyporales</taxon>
        <taxon>Phanerochaetaceae</taxon>
        <taxon>Phanerochaete</taxon>
    </lineage>
</organism>
<sequence length="324" mass="35605">MFGLLPNLEQLNITQGTLIASAGDCSTPISRLKELKVLSTYVHSDTPQALLQLLSAFIHIDHLYVSCLSWGGVPTNSADAAASSVLSDRPGFPSHLQVSCLTMIEDGQPFIPGLLALMQRTASVHTVADLRLQCSDARSVVAAGTFLSHPNTAIHSLSIDLAFPTRGVIYTPYEPAIWRQLNLRDAHPLKHLRIVVQLELSRGRQYVADQVLTATSILDDCADALESITFFVWVDLEPHLALPCLYKLGSEFVWLRTTLLKKPALRKVRWLWAAPEQGFDLAGQRAALDAAVRSRLAGLQRECSLDFGAWEETDTSLGAWLRGI</sequence>